<comment type="caution">
    <text evidence="1">The sequence shown here is derived from an EMBL/GenBank/DDBJ whole genome shotgun (WGS) entry which is preliminary data.</text>
</comment>
<protein>
    <submittedName>
        <fullName evidence="1">Uncharacterized protein</fullName>
    </submittedName>
</protein>
<dbReference type="Proteomes" id="UP001054945">
    <property type="component" value="Unassembled WGS sequence"/>
</dbReference>
<evidence type="ECO:0000313" key="1">
    <source>
        <dbReference type="EMBL" id="GIY21452.1"/>
    </source>
</evidence>
<keyword evidence="2" id="KW-1185">Reference proteome</keyword>
<gene>
    <name evidence="1" type="ORF">CEXT_3891</name>
</gene>
<dbReference type="EMBL" id="BPLR01008021">
    <property type="protein sequence ID" value="GIY21452.1"/>
    <property type="molecule type" value="Genomic_DNA"/>
</dbReference>
<organism evidence="1 2">
    <name type="scientific">Caerostris extrusa</name>
    <name type="common">Bark spider</name>
    <name type="synonym">Caerostris bankana</name>
    <dbReference type="NCBI Taxonomy" id="172846"/>
    <lineage>
        <taxon>Eukaryota</taxon>
        <taxon>Metazoa</taxon>
        <taxon>Ecdysozoa</taxon>
        <taxon>Arthropoda</taxon>
        <taxon>Chelicerata</taxon>
        <taxon>Arachnida</taxon>
        <taxon>Araneae</taxon>
        <taxon>Araneomorphae</taxon>
        <taxon>Entelegynae</taxon>
        <taxon>Araneoidea</taxon>
        <taxon>Araneidae</taxon>
        <taxon>Caerostris</taxon>
    </lineage>
</organism>
<dbReference type="AlphaFoldDB" id="A0AAV4RLS6"/>
<reference evidence="1 2" key="1">
    <citation type="submission" date="2021-06" db="EMBL/GenBank/DDBJ databases">
        <title>Caerostris extrusa draft genome.</title>
        <authorList>
            <person name="Kono N."/>
            <person name="Arakawa K."/>
        </authorList>
    </citation>
    <scope>NUCLEOTIDE SEQUENCE [LARGE SCALE GENOMIC DNA]</scope>
</reference>
<accession>A0AAV4RLS6</accession>
<proteinExistence type="predicted"/>
<name>A0AAV4RLS6_CAEEX</name>
<sequence>MRYQETLTQRVFSRQIAEGRHLLDGKKGLLGGILDHPFLIDSGGIITNLGMNSISEVICKKKEEHGYHMSPQETL</sequence>
<evidence type="ECO:0000313" key="2">
    <source>
        <dbReference type="Proteomes" id="UP001054945"/>
    </source>
</evidence>